<reference evidence="3" key="1">
    <citation type="journal article" date="2022" name="Plant J.">
        <title>Strategies of tolerance reflected in two North American maple genomes.</title>
        <authorList>
            <person name="McEvoy S.L."/>
            <person name="Sezen U.U."/>
            <person name="Trouern-Trend A."/>
            <person name="McMahon S.M."/>
            <person name="Schaberg P.G."/>
            <person name="Yang J."/>
            <person name="Wegrzyn J.L."/>
            <person name="Swenson N.G."/>
        </authorList>
    </citation>
    <scope>NUCLEOTIDE SEQUENCE</scope>
    <source>
        <strain evidence="3">NS2018</strain>
    </source>
</reference>
<evidence type="ECO:0000256" key="1">
    <source>
        <dbReference type="SAM" id="MobiDB-lite"/>
    </source>
</evidence>
<name>A0AA39V8Q9_ACESA</name>
<sequence>MIQEICCDIKKLDFAKKHITTTITALHRLTVLVSAVEQLQVMASKRQYKEAAAELEEKFKTIKQLLKSHVFSDFSSLCRTRREDANGESGETCLVGGNMGHRKGKSE</sequence>
<dbReference type="GO" id="GO:0000938">
    <property type="term" value="C:GARP complex"/>
    <property type="evidence" value="ECO:0007669"/>
    <property type="project" value="InterPro"/>
</dbReference>
<dbReference type="PANTHER" id="PTHR12820">
    <property type="entry name" value="VACUOLAR SORTING PROTEIN 53"/>
    <property type="match status" value="1"/>
</dbReference>
<protein>
    <recommendedName>
        <fullName evidence="2">Vps53 N-terminal domain-containing protein</fullName>
    </recommendedName>
</protein>
<accession>A0AA39V8Q9</accession>
<dbReference type="AlphaFoldDB" id="A0AA39V8Q9"/>
<dbReference type="EMBL" id="JAUESC010000388">
    <property type="protein sequence ID" value="KAK0570837.1"/>
    <property type="molecule type" value="Genomic_DNA"/>
</dbReference>
<dbReference type="GO" id="GO:0005829">
    <property type="term" value="C:cytosol"/>
    <property type="evidence" value="ECO:0007669"/>
    <property type="project" value="GOC"/>
</dbReference>
<feature type="region of interest" description="Disordered" evidence="1">
    <location>
        <begin position="87"/>
        <end position="107"/>
    </location>
</feature>
<dbReference type="GO" id="GO:0042147">
    <property type="term" value="P:retrograde transport, endosome to Golgi"/>
    <property type="evidence" value="ECO:0007669"/>
    <property type="project" value="InterPro"/>
</dbReference>
<dbReference type="Proteomes" id="UP001168877">
    <property type="component" value="Unassembled WGS sequence"/>
</dbReference>
<reference evidence="3" key="2">
    <citation type="submission" date="2023-06" db="EMBL/GenBank/DDBJ databases">
        <authorList>
            <person name="Swenson N.G."/>
            <person name="Wegrzyn J.L."/>
            <person name="Mcevoy S.L."/>
        </authorList>
    </citation>
    <scope>NUCLEOTIDE SEQUENCE</scope>
    <source>
        <strain evidence="3">NS2018</strain>
        <tissue evidence="3">Leaf</tissue>
    </source>
</reference>
<dbReference type="InterPro" id="IPR007234">
    <property type="entry name" value="Vps53_N"/>
</dbReference>
<keyword evidence="4" id="KW-1185">Reference proteome</keyword>
<evidence type="ECO:0000259" key="2">
    <source>
        <dbReference type="Pfam" id="PF04100"/>
    </source>
</evidence>
<evidence type="ECO:0000313" key="4">
    <source>
        <dbReference type="Proteomes" id="UP001168877"/>
    </source>
</evidence>
<gene>
    <name evidence="3" type="ORF">LWI29_007230</name>
</gene>
<comment type="caution">
    <text evidence="3">The sequence shown here is derived from an EMBL/GenBank/DDBJ whole genome shotgun (WGS) entry which is preliminary data.</text>
</comment>
<proteinExistence type="predicted"/>
<evidence type="ECO:0000313" key="3">
    <source>
        <dbReference type="EMBL" id="KAK0570837.1"/>
    </source>
</evidence>
<organism evidence="3 4">
    <name type="scientific">Acer saccharum</name>
    <name type="common">Sugar maple</name>
    <dbReference type="NCBI Taxonomy" id="4024"/>
    <lineage>
        <taxon>Eukaryota</taxon>
        <taxon>Viridiplantae</taxon>
        <taxon>Streptophyta</taxon>
        <taxon>Embryophyta</taxon>
        <taxon>Tracheophyta</taxon>
        <taxon>Spermatophyta</taxon>
        <taxon>Magnoliopsida</taxon>
        <taxon>eudicotyledons</taxon>
        <taxon>Gunneridae</taxon>
        <taxon>Pentapetalae</taxon>
        <taxon>rosids</taxon>
        <taxon>malvids</taxon>
        <taxon>Sapindales</taxon>
        <taxon>Sapindaceae</taxon>
        <taxon>Hippocastanoideae</taxon>
        <taxon>Acereae</taxon>
        <taxon>Acer</taxon>
    </lineage>
</organism>
<dbReference type="PANTHER" id="PTHR12820:SF0">
    <property type="entry name" value="VACUOLAR PROTEIN SORTING-ASSOCIATED PROTEIN 53 HOMOLOG"/>
    <property type="match status" value="1"/>
</dbReference>
<dbReference type="InterPro" id="IPR039766">
    <property type="entry name" value="Vps53"/>
</dbReference>
<dbReference type="Pfam" id="PF04100">
    <property type="entry name" value="Vps53_N"/>
    <property type="match status" value="1"/>
</dbReference>
<feature type="domain" description="Vps53 N-terminal" evidence="2">
    <location>
        <begin position="1"/>
        <end position="56"/>
    </location>
</feature>